<organism evidence="5">
    <name type="scientific">uncultured Sulfurovum sp</name>
    <dbReference type="NCBI Taxonomy" id="269237"/>
    <lineage>
        <taxon>Bacteria</taxon>
        <taxon>Pseudomonadati</taxon>
        <taxon>Campylobacterota</taxon>
        <taxon>Epsilonproteobacteria</taxon>
        <taxon>Campylobacterales</taxon>
        <taxon>Sulfurovaceae</taxon>
        <taxon>Sulfurovum</taxon>
        <taxon>environmental samples</taxon>
    </lineage>
</organism>
<dbReference type="Pfam" id="PF25954">
    <property type="entry name" value="Beta-barrel_RND_2"/>
    <property type="match status" value="1"/>
</dbReference>
<feature type="signal peptide" evidence="2">
    <location>
        <begin position="1"/>
        <end position="19"/>
    </location>
</feature>
<dbReference type="InterPro" id="IPR006143">
    <property type="entry name" value="RND_pump_MFP"/>
</dbReference>
<gene>
    <name evidence="5" type="ORF">HELGO_WM11699</name>
</gene>
<feature type="chain" id="PRO_5028320017" evidence="2">
    <location>
        <begin position="20"/>
        <end position="349"/>
    </location>
</feature>
<keyword evidence="2" id="KW-0732">Signal</keyword>
<dbReference type="PANTHER" id="PTHR30469:SF38">
    <property type="entry name" value="HLYD FAMILY SECRETION PROTEIN"/>
    <property type="match status" value="1"/>
</dbReference>
<evidence type="ECO:0000256" key="2">
    <source>
        <dbReference type="SAM" id="SignalP"/>
    </source>
</evidence>
<dbReference type="AlphaFoldDB" id="A0A6S6S5P5"/>
<dbReference type="Pfam" id="PF25917">
    <property type="entry name" value="BSH_RND"/>
    <property type="match status" value="1"/>
</dbReference>
<dbReference type="EMBL" id="CACVAP010000022">
    <property type="protein sequence ID" value="CAA6799614.1"/>
    <property type="molecule type" value="Genomic_DNA"/>
</dbReference>
<feature type="domain" description="CusB-like beta-barrel" evidence="4">
    <location>
        <begin position="197"/>
        <end position="264"/>
    </location>
</feature>
<feature type="domain" description="Multidrug resistance protein MdtA-like barrel-sandwich hybrid" evidence="3">
    <location>
        <begin position="54"/>
        <end position="189"/>
    </location>
</feature>
<dbReference type="Gene3D" id="2.40.50.100">
    <property type="match status" value="1"/>
</dbReference>
<reference evidence="5" key="1">
    <citation type="submission" date="2020-01" db="EMBL/GenBank/DDBJ databases">
        <authorList>
            <person name="Meier V. D."/>
            <person name="Meier V D."/>
        </authorList>
    </citation>
    <scope>NUCLEOTIDE SEQUENCE</scope>
    <source>
        <strain evidence="5">HLG_WM_MAG_06</strain>
    </source>
</reference>
<protein>
    <submittedName>
        <fullName evidence="5">Probable Co/Zn/Cd efflux system membrane fusion protein</fullName>
    </submittedName>
</protein>
<dbReference type="NCBIfam" id="TIGR01730">
    <property type="entry name" value="RND_mfp"/>
    <property type="match status" value="1"/>
</dbReference>
<dbReference type="Gene3D" id="2.40.30.170">
    <property type="match status" value="1"/>
</dbReference>
<dbReference type="Gene3D" id="1.10.287.470">
    <property type="entry name" value="Helix hairpin bin"/>
    <property type="match status" value="1"/>
</dbReference>
<comment type="similarity">
    <text evidence="1">Belongs to the membrane fusion protein (MFP) (TC 8.A.1) family.</text>
</comment>
<dbReference type="SUPFAM" id="SSF111369">
    <property type="entry name" value="HlyD-like secretion proteins"/>
    <property type="match status" value="1"/>
</dbReference>
<dbReference type="GO" id="GO:1990281">
    <property type="term" value="C:efflux pump complex"/>
    <property type="evidence" value="ECO:0007669"/>
    <property type="project" value="TreeGrafter"/>
</dbReference>
<evidence type="ECO:0000256" key="1">
    <source>
        <dbReference type="ARBA" id="ARBA00009477"/>
    </source>
</evidence>
<name>A0A6S6S5P5_9BACT</name>
<evidence type="ECO:0000313" key="5">
    <source>
        <dbReference type="EMBL" id="CAA6799614.1"/>
    </source>
</evidence>
<dbReference type="GO" id="GO:0015562">
    <property type="term" value="F:efflux transmembrane transporter activity"/>
    <property type="evidence" value="ECO:0007669"/>
    <property type="project" value="TreeGrafter"/>
</dbReference>
<accession>A0A6S6S5P5</accession>
<dbReference type="InterPro" id="IPR058625">
    <property type="entry name" value="MdtA-like_BSH"/>
</dbReference>
<proteinExistence type="inferred from homology"/>
<dbReference type="Gene3D" id="2.40.420.20">
    <property type="match status" value="1"/>
</dbReference>
<evidence type="ECO:0000259" key="3">
    <source>
        <dbReference type="Pfam" id="PF25917"/>
    </source>
</evidence>
<sequence>MLRILLVMVPLLLWSEAPAPKASLVEMAPLTKGKVNRLQNFVGTLYFNQKSNLASESAGKVLKVYFDNGDTVKKGTLLVTLDSSILDKNIMASKASLREAEANYRKSNKDLKRYKTLLVDQSIARSEYDAISFATTGFKSRTSALQAGLDAQRIEKNKKKIYAPYDGIITSKMVELGEWVKTGDAIAQLVNPYVADITVNIPEQFIHSIKKDDAIKVMVANEALTGKVKAIIPIGDKNTRTFPLKVTLKSKKILFEGMEVSIKLPNAQLDNALLIPRDGVIKRFRQQIVFTNAEGKAMMIPVSIVGYFQDKVAIESPMLKEGMSLVIKGNERIFPNQPIKVTNPQETTK</sequence>
<evidence type="ECO:0000259" key="4">
    <source>
        <dbReference type="Pfam" id="PF25954"/>
    </source>
</evidence>
<dbReference type="InterPro" id="IPR058792">
    <property type="entry name" value="Beta-barrel_RND_2"/>
</dbReference>
<dbReference type="PANTHER" id="PTHR30469">
    <property type="entry name" value="MULTIDRUG RESISTANCE PROTEIN MDTA"/>
    <property type="match status" value="1"/>
</dbReference>